<dbReference type="OrthoDB" id="121064at2"/>
<gene>
    <name evidence="1" type="ORF">C1I91_26305</name>
</gene>
<proteinExistence type="predicted"/>
<dbReference type="Pfam" id="PF06935">
    <property type="entry name" value="DUF1284"/>
    <property type="match status" value="1"/>
</dbReference>
<dbReference type="EMBL" id="CP025746">
    <property type="protein sequence ID" value="QAA34865.1"/>
    <property type="molecule type" value="Genomic_DNA"/>
</dbReference>
<organism evidence="1 2">
    <name type="scientific">Clostridium manihotivorum</name>
    <dbReference type="NCBI Taxonomy" id="2320868"/>
    <lineage>
        <taxon>Bacteria</taxon>
        <taxon>Bacillati</taxon>
        <taxon>Bacillota</taxon>
        <taxon>Clostridia</taxon>
        <taxon>Eubacteriales</taxon>
        <taxon>Clostridiaceae</taxon>
        <taxon>Clostridium</taxon>
    </lineage>
</organism>
<dbReference type="AlphaFoldDB" id="A0A3R5QXC8"/>
<keyword evidence="2" id="KW-1185">Reference proteome</keyword>
<protein>
    <submittedName>
        <fullName evidence="1">DUF1284 domain-containing protein</fullName>
    </submittedName>
</protein>
<accession>A0A3R5QXC8</accession>
<dbReference type="RefSeq" id="WP_128215576.1">
    <property type="nucleotide sequence ID" value="NZ_CP025746.1"/>
</dbReference>
<evidence type="ECO:0000313" key="1">
    <source>
        <dbReference type="EMBL" id="QAA34865.1"/>
    </source>
</evidence>
<name>A0A3R5QXC8_9CLOT</name>
<evidence type="ECO:0000313" key="2">
    <source>
        <dbReference type="Proteomes" id="UP000286268"/>
    </source>
</evidence>
<sequence>MIYLRPHHGLCIQHFVGEGYSQDFVDNMKSTIQVLENTPNIEITLVPASDNICSSCPNNNQGICLSGQKPEDYDKSCLSLCNLNFGDVIQWKEFKQIVQKNILTQDKLSIVCKGCEWISICQGFYE</sequence>
<dbReference type="InterPro" id="IPR009702">
    <property type="entry name" value="DUF1284"/>
</dbReference>
<reference evidence="1 2" key="1">
    <citation type="submission" date="2018-01" db="EMBL/GenBank/DDBJ databases">
        <title>Genome Sequencing and Assembly of Anaerobacter polyendosporus strain CT4.</title>
        <authorList>
            <person name="Tachaapaikoon C."/>
            <person name="Sutheeworapong S."/>
            <person name="Jenjaroenpun P."/>
            <person name="Wongsurawat T."/>
            <person name="Nookeaw I."/>
            <person name="Cheawchanlertfa P."/>
            <person name="Kosugi A."/>
            <person name="Cheevadhanarak S."/>
            <person name="Ratanakhanokchai K."/>
        </authorList>
    </citation>
    <scope>NUCLEOTIDE SEQUENCE [LARGE SCALE GENOMIC DNA]</scope>
    <source>
        <strain evidence="1 2">CT4</strain>
    </source>
</reference>
<dbReference type="KEGG" id="cmah:C1I91_26305"/>
<dbReference type="Proteomes" id="UP000286268">
    <property type="component" value="Chromosome"/>
</dbReference>